<dbReference type="PANTHER" id="PTHR12725:SF117">
    <property type="entry name" value="HALOACID DEHALOGENASE-LIKE HYDROLASE"/>
    <property type="match status" value="1"/>
</dbReference>
<evidence type="ECO:0000313" key="1">
    <source>
        <dbReference type="EMBL" id="OEU16213.1"/>
    </source>
</evidence>
<dbReference type="SFLD" id="SFLDG01129">
    <property type="entry name" value="C1.5:_HAD__Beta-PGM__Phosphata"/>
    <property type="match status" value="1"/>
</dbReference>
<dbReference type="Gene3D" id="3.40.50.1000">
    <property type="entry name" value="HAD superfamily/HAD-like"/>
    <property type="match status" value="1"/>
</dbReference>
<dbReference type="PANTHER" id="PTHR12725">
    <property type="entry name" value="HALOACID DEHALOGENASE-LIKE HYDROLASE"/>
    <property type="match status" value="1"/>
</dbReference>
<dbReference type="SUPFAM" id="SSF56784">
    <property type="entry name" value="HAD-like"/>
    <property type="match status" value="1"/>
</dbReference>
<keyword evidence="1" id="KW-0378">Hydrolase</keyword>
<dbReference type="InterPro" id="IPR036412">
    <property type="entry name" value="HAD-like_sf"/>
</dbReference>
<keyword evidence="2" id="KW-1185">Reference proteome</keyword>
<dbReference type="GO" id="GO:0016787">
    <property type="term" value="F:hydrolase activity"/>
    <property type="evidence" value="ECO:0007669"/>
    <property type="project" value="UniProtKB-KW"/>
</dbReference>
<dbReference type="InParanoid" id="A0A1E7FEJ4"/>
<gene>
    <name evidence="1" type="ORF">FRACYDRAFT_185046</name>
</gene>
<dbReference type="OrthoDB" id="1065058at2759"/>
<accession>A0A1E7FEJ4</accession>
<dbReference type="SFLD" id="SFLDG01132">
    <property type="entry name" value="C1.5.3:_5'-Nucleotidase_Like"/>
    <property type="match status" value="1"/>
</dbReference>
<proteinExistence type="predicted"/>
<sequence>MPDSLHALTLYLQYRYDTSLKRRWGDIERYTLRPKPEVILFDCDDCLYFDGWKLASTLTAKIEEWCTSKKNLPAGEAYQLYKKHGTALKGLLAEGHMEETEEEIDQYLSDVHDIPIHEHLSIDNELRDMILKIDPTIPKYIFTASVRAHAERCLRALGIDDLFVDIIDVKSCNLATKHSTEAFEAALKIAGVKDPETCLFLDDSTKNIATARSLGIRSFLVGRVGRDCGTPITSEHAEHEIDIIHDFPNVMPEIFIHD</sequence>
<dbReference type="InterPro" id="IPR023214">
    <property type="entry name" value="HAD_sf"/>
</dbReference>
<dbReference type="Proteomes" id="UP000095751">
    <property type="component" value="Unassembled WGS sequence"/>
</dbReference>
<dbReference type="InterPro" id="IPR006439">
    <property type="entry name" value="HAD-SF_hydro_IA"/>
</dbReference>
<dbReference type="SFLD" id="SFLDS00003">
    <property type="entry name" value="Haloacid_Dehalogenase"/>
    <property type="match status" value="1"/>
</dbReference>
<reference evidence="1 2" key="1">
    <citation type="submission" date="2016-09" db="EMBL/GenBank/DDBJ databases">
        <title>Extensive genetic diversity and differential bi-allelic expression allows diatom success in the polar Southern Ocean.</title>
        <authorList>
            <consortium name="DOE Joint Genome Institute"/>
            <person name="Mock T."/>
            <person name="Otillar R.P."/>
            <person name="Strauss J."/>
            <person name="Dupont C."/>
            <person name="Frickenhaus S."/>
            <person name="Maumus F."/>
            <person name="Mcmullan M."/>
            <person name="Sanges R."/>
            <person name="Schmutz J."/>
            <person name="Toseland A."/>
            <person name="Valas R."/>
            <person name="Veluchamy A."/>
            <person name="Ward B.J."/>
            <person name="Allen A."/>
            <person name="Barry K."/>
            <person name="Falciatore A."/>
            <person name="Ferrante M."/>
            <person name="Fortunato A.E."/>
            <person name="Gloeckner G."/>
            <person name="Gruber A."/>
            <person name="Hipkin R."/>
            <person name="Janech M."/>
            <person name="Kroth P."/>
            <person name="Leese F."/>
            <person name="Lindquist E."/>
            <person name="Lyon B.R."/>
            <person name="Martin J."/>
            <person name="Mayer C."/>
            <person name="Parker M."/>
            <person name="Quesneville H."/>
            <person name="Raymond J."/>
            <person name="Uhlig C."/>
            <person name="Valentin K.U."/>
            <person name="Worden A.Z."/>
            <person name="Armbrust E.V."/>
            <person name="Bowler C."/>
            <person name="Green B."/>
            <person name="Moulton V."/>
            <person name="Van Oosterhout C."/>
            <person name="Grigoriev I."/>
        </authorList>
    </citation>
    <scope>NUCLEOTIDE SEQUENCE [LARGE SCALE GENOMIC DNA]</scope>
    <source>
        <strain evidence="1 2">CCMP1102</strain>
    </source>
</reference>
<dbReference type="AlphaFoldDB" id="A0A1E7FEJ4"/>
<dbReference type="EMBL" id="KV784358">
    <property type="protein sequence ID" value="OEU16213.1"/>
    <property type="molecule type" value="Genomic_DNA"/>
</dbReference>
<protein>
    <submittedName>
        <fullName evidence="1">Haloacid dehalogenase-like hydrolase</fullName>
    </submittedName>
</protein>
<dbReference type="Pfam" id="PF00702">
    <property type="entry name" value="Hydrolase"/>
    <property type="match status" value="1"/>
</dbReference>
<dbReference type="KEGG" id="fcy:FRACYDRAFT_185046"/>
<organism evidence="1 2">
    <name type="scientific">Fragilariopsis cylindrus CCMP1102</name>
    <dbReference type="NCBI Taxonomy" id="635003"/>
    <lineage>
        <taxon>Eukaryota</taxon>
        <taxon>Sar</taxon>
        <taxon>Stramenopiles</taxon>
        <taxon>Ochrophyta</taxon>
        <taxon>Bacillariophyta</taxon>
        <taxon>Bacillariophyceae</taxon>
        <taxon>Bacillariophycidae</taxon>
        <taxon>Bacillariales</taxon>
        <taxon>Bacillariaceae</taxon>
        <taxon>Fragilariopsis</taxon>
    </lineage>
</organism>
<name>A0A1E7FEJ4_9STRA</name>
<evidence type="ECO:0000313" key="2">
    <source>
        <dbReference type="Proteomes" id="UP000095751"/>
    </source>
</evidence>
<dbReference type="InterPro" id="IPR010237">
    <property type="entry name" value="Pyr-5-nucltdase"/>
</dbReference>
<dbReference type="NCBIfam" id="TIGR01509">
    <property type="entry name" value="HAD-SF-IA-v3"/>
    <property type="match status" value="1"/>
</dbReference>